<feature type="domain" description="Glycosyltransferase subfamily 4-like N-terminal" evidence="2">
    <location>
        <begin position="19"/>
        <end position="189"/>
    </location>
</feature>
<evidence type="ECO:0000259" key="1">
    <source>
        <dbReference type="Pfam" id="PF00534"/>
    </source>
</evidence>
<dbReference type="GO" id="GO:0016757">
    <property type="term" value="F:glycosyltransferase activity"/>
    <property type="evidence" value="ECO:0007669"/>
    <property type="project" value="InterPro"/>
</dbReference>
<dbReference type="RefSeq" id="WP_116682770.1">
    <property type="nucleotide sequence ID" value="NZ_QURL01000003.1"/>
</dbReference>
<dbReference type="PANTHER" id="PTHR45947:SF3">
    <property type="entry name" value="SULFOQUINOVOSYL TRANSFERASE SQD2"/>
    <property type="match status" value="1"/>
</dbReference>
<dbReference type="PANTHER" id="PTHR45947">
    <property type="entry name" value="SULFOQUINOVOSYL TRANSFERASE SQD2"/>
    <property type="match status" value="1"/>
</dbReference>
<dbReference type="OrthoDB" id="9790710at2"/>
<evidence type="ECO:0000313" key="4">
    <source>
        <dbReference type="Proteomes" id="UP000264310"/>
    </source>
</evidence>
<dbReference type="InterPro" id="IPR050194">
    <property type="entry name" value="Glycosyltransferase_grp1"/>
</dbReference>
<accession>A0A371X555</accession>
<organism evidence="3 4">
    <name type="scientific">Fulvimarina endophytica</name>
    <dbReference type="NCBI Taxonomy" id="2293836"/>
    <lineage>
        <taxon>Bacteria</taxon>
        <taxon>Pseudomonadati</taxon>
        <taxon>Pseudomonadota</taxon>
        <taxon>Alphaproteobacteria</taxon>
        <taxon>Hyphomicrobiales</taxon>
        <taxon>Aurantimonadaceae</taxon>
        <taxon>Fulvimarina</taxon>
    </lineage>
</organism>
<comment type="caution">
    <text evidence="3">The sequence shown here is derived from an EMBL/GenBank/DDBJ whole genome shotgun (WGS) entry which is preliminary data.</text>
</comment>
<dbReference type="AlphaFoldDB" id="A0A371X555"/>
<protein>
    <submittedName>
        <fullName evidence="3">Glycosyltransferase</fullName>
    </submittedName>
</protein>
<dbReference type="Gene3D" id="3.40.50.2000">
    <property type="entry name" value="Glycogen Phosphorylase B"/>
    <property type="match status" value="2"/>
</dbReference>
<proteinExistence type="predicted"/>
<name>A0A371X555_9HYPH</name>
<sequence>MSIRRTAILAWDYPPSASGLAIAAREIAESLAGAGVEVTLFCLDRSGTETHGGVRVVGCLPEKSGVAGFLRRRMALGHLVGPSWLGRRLAAHHVKAPFDCVEATNWYAPGALATQIVRLPFVTRHSTPAATSGALSGKGLRNRLDGRFACGLEARTAKGSDGHIFNTAPHEAKVRALYGLSDAAPSAVVGLSLPPARLEAAARAPYPPAGEAVEILFVGRPEHRKGFDCLMEASEILARETASGALPRFTLRLAGIEAGDLSERSDGVRAVMEPLGRLDDAALDAAYGRAHLVAAPSRYESFGLVYQEALAFGRPVAGLGLDPSARGFVGDAGAGLLAKADSGPALAEVLRPMIADGDLRLSLRDKALRAAGRFTRASLAAGTLDLYAAAIDRHGASRRK</sequence>
<dbReference type="Pfam" id="PF00534">
    <property type="entry name" value="Glycos_transf_1"/>
    <property type="match status" value="1"/>
</dbReference>
<reference evidence="3 4" key="1">
    <citation type="submission" date="2018-08" db="EMBL/GenBank/DDBJ databases">
        <title>Fulvimarina sp. 85, whole genome shotgun sequence.</title>
        <authorList>
            <person name="Tuo L."/>
        </authorList>
    </citation>
    <scope>NUCLEOTIDE SEQUENCE [LARGE SCALE GENOMIC DNA]</scope>
    <source>
        <strain evidence="3 4">85</strain>
    </source>
</reference>
<dbReference type="EMBL" id="QURL01000003">
    <property type="protein sequence ID" value="RFC64353.1"/>
    <property type="molecule type" value="Genomic_DNA"/>
</dbReference>
<dbReference type="InterPro" id="IPR001296">
    <property type="entry name" value="Glyco_trans_1"/>
</dbReference>
<gene>
    <name evidence="3" type="ORF">DYI37_08515</name>
</gene>
<dbReference type="CDD" id="cd03801">
    <property type="entry name" value="GT4_PimA-like"/>
    <property type="match status" value="1"/>
</dbReference>
<dbReference type="InterPro" id="IPR028098">
    <property type="entry name" value="Glyco_trans_4-like_N"/>
</dbReference>
<evidence type="ECO:0000313" key="3">
    <source>
        <dbReference type="EMBL" id="RFC64353.1"/>
    </source>
</evidence>
<dbReference type="Proteomes" id="UP000264310">
    <property type="component" value="Unassembled WGS sequence"/>
</dbReference>
<keyword evidence="4" id="KW-1185">Reference proteome</keyword>
<keyword evidence="3" id="KW-0808">Transferase</keyword>
<evidence type="ECO:0000259" key="2">
    <source>
        <dbReference type="Pfam" id="PF13579"/>
    </source>
</evidence>
<dbReference type="Pfam" id="PF13579">
    <property type="entry name" value="Glyco_trans_4_4"/>
    <property type="match status" value="1"/>
</dbReference>
<dbReference type="SUPFAM" id="SSF53756">
    <property type="entry name" value="UDP-Glycosyltransferase/glycogen phosphorylase"/>
    <property type="match status" value="1"/>
</dbReference>
<feature type="domain" description="Glycosyl transferase family 1" evidence="1">
    <location>
        <begin position="206"/>
        <end position="367"/>
    </location>
</feature>